<gene>
    <name evidence="2" type="ORF">DAMO_3129</name>
</gene>
<organism evidence="2 3">
    <name type="scientific">Methylomirabilis oxygeniifera</name>
    <dbReference type="NCBI Taxonomy" id="671143"/>
    <lineage>
        <taxon>Bacteria</taxon>
        <taxon>Candidatus Methylomirabilota</taxon>
        <taxon>Candidatus Methylomirabilia</taxon>
        <taxon>Candidatus Methylomirabilales</taxon>
        <taxon>Candidatus Methylomirabilaceae</taxon>
        <taxon>Candidatus Methylomirabilis</taxon>
    </lineage>
</organism>
<feature type="chain" id="PRO_5003074667" evidence="1">
    <location>
        <begin position="28"/>
        <end position="179"/>
    </location>
</feature>
<keyword evidence="1" id="KW-0732">Signal</keyword>
<proteinExistence type="predicted"/>
<dbReference type="AlphaFoldDB" id="D5MN60"/>
<dbReference type="PATRIC" id="fig|671143.5.peg.2752"/>
<feature type="signal peptide" evidence="1">
    <location>
        <begin position="1"/>
        <end position="27"/>
    </location>
</feature>
<dbReference type="Proteomes" id="UP000006898">
    <property type="component" value="Chromosome"/>
</dbReference>
<dbReference type="KEGG" id="mox:DAMO_3129"/>
<protein>
    <submittedName>
        <fullName evidence="2">Uncharacterized protein</fullName>
    </submittedName>
</protein>
<dbReference type="HOGENOM" id="CLU_1500881_0_0_0"/>
<accession>D5MN60</accession>
<dbReference type="EMBL" id="FP565575">
    <property type="protein sequence ID" value="CBE70202.1"/>
    <property type="molecule type" value="Genomic_DNA"/>
</dbReference>
<name>D5MN60_METO1</name>
<sequence length="179" mass="18795">MKRWSKIGTVMTALLLCSLLAPGPVWAGSAPVGGARPAAIGKATGSDRIVATHEIPTSFAEVTAAFTASPTTEGLGEALEASRATFSSTETIEFNGVLFVSGLAGTSADLALYLFDLRGRLAAGPFLVNDVSVPDNRTDFFIQMEAANLFVTGRFNWVMTISDAFGGFFETGLHGVEIQ</sequence>
<evidence type="ECO:0000313" key="2">
    <source>
        <dbReference type="EMBL" id="CBE70202.1"/>
    </source>
</evidence>
<evidence type="ECO:0000313" key="3">
    <source>
        <dbReference type="Proteomes" id="UP000006898"/>
    </source>
</evidence>
<evidence type="ECO:0000256" key="1">
    <source>
        <dbReference type="SAM" id="SignalP"/>
    </source>
</evidence>
<reference evidence="2 3" key="1">
    <citation type="journal article" date="2010" name="Nature">
        <title>Nitrite-driven anaerobic methane oxidation by oxygenic bacteria.</title>
        <authorList>
            <person name="Ettwig K.F."/>
            <person name="Butler M.K."/>
            <person name="Le Paslier D."/>
            <person name="Pelletier E."/>
            <person name="Mangenot S."/>
            <person name="Kuypers M.M.M."/>
            <person name="Schreiber F."/>
            <person name="Dutilh B.E."/>
            <person name="Zedelius J."/>
            <person name="de Beer D."/>
            <person name="Gloerich J."/>
            <person name="Wessels H.J.C.T."/>
            <person name="van Allen T."/>
            <person name="Luesken F."/>
            <person name="Wu M."/>
            <person name="van de Pas-Schoonen K.T."/>
            <person name="Op den Camp H.J.M."/>
            <person name="Janssen-Megens E.M."/>
            <person name="Francoijs K-J."/>
            <person name="Stunnenberg H."/>
            <person name="Weissenbach J."/>
            <person name="Jetten M.S.M."/>
            <person name="Strous M."/>
        </authorList>
    </citation>
    <scope>NUCLEOTIDE SEQUENCE [LARGE SCALE GENOMIC DNA]</scope>
</reference>